<protein>
    <recommendedName>
        <fullName evidence="2">Protein Thf1</fullName>
    </recommendedName>
</protein>
<reference evidence="3 4" key="1">
    <citation type="submission" date="2014-08" db="EMBL/GenBank/DDBJ databases">
        <title>Comparative genomics reveals surprising divergence of two closely related strains of uncultivated UCYN-A cyanobacteria.</title>
        <authorList>
            <person name="Bombar D."/>
            <person name="Heller P."/>
            <person name="Sanchez-Baracaldo P."/>
            <person name="Carter B.J."/>
            <person name="Zert J.P."/>
        </authorList>
    </citation>
    <scope>NUCLEOTIDE SEQUENCE [LARGE SCALE GENOMIC DNA]</scope>
</reference>
<dbReference type="GO" id="GO:0030096">
    <property type="term" value="C:plasma membrane-derived thylakoid photosystem II"/>
    <property type="evidence" value="ECO:0007669"/>
    <property type="project" value="TreeGrafter"/>
</dbReference>
<dbReference type="AlphaFoldDB" id="A0A086CGE2"/>
<dbReference type="PANTHER" id="PTHR34793:SF1">
    <property type="entry name" value="PROTEIN THYLAKOID FORMATION 1, CHLOROPLASTIC"/>
    <property type="match status" value="1"/>
</dbReference>
<evidence type="ECO:0000313" key="3">
    <source>
        <dbReference type="EMBL" id="KFF41256.1"/>
    </source>
</evidence>
<keyword evidence="1 2" id="KW-0175">Coiled coil</keyword>
<accession>A0A086CGE2</accession>
<sequence length="237" mass="27805">MDNIRTVSDTKREFYNFFTRPISSIYRRFIEELLVEMHLLSVNADYQYNPIYALGVVTLFKKFMYGYQPDDHQDLIFDALCKSTGGDTKRYLEESDTILHEAEMLSVSDFKGNIVRLSQEEINEKLLWKSYYSIAENSKFKYSRLLAIGLYSLLEKISSDLVESKEEYNKAINQIANDLKLSSEKIQKDLEVYCGNLEKMQQLLTAIEDSLEFDRKKRISQKEENVLETSDDELKKE</sequence>
<evidence type="ECO:0000256" key="1">
    <source>
        <dbReference type="ARBA" id="ARBA00023054"/>
    </source>
</evidence>
<dbReference type="Proteomes" id="UP000028922">
    <property type="component" value="Unassembled WGS sequence"/>
</dbReference>
<feature type="coiled-coil region" evidence="2">
    <location>
        <begin position="154"/>
        <end position="185"/>
    </location>
</feature>
<comment type="function">
    <text evidence="2">May be involved in photosynthetic membrane biogenesis.</text>
</comment>
<dbReference type="HAMAP" id="MF_01843">
    <property type="entry name" value="Thf1"/>
    <property type="match status" value="1"/>
</dbReference>
<dbReference type="PANTHER" id="PTHR34793">
    <property type="entry name" value="PROTEIN THYLAKOID FORMATION 1, CHLOROPLASTIC"/>
    <property type="match status" value="1"/>
</dbReference>
<name>A0A086CGE2_9CHRO</name>
<organism evidence="3 4">
    <name type="scientific">Candidatus Atelocyanobacterium thalassa isolate SIO64986</name>
    <dbReference type="NCBI Taxonomy" id="1527444"/>
    <lineage>
        <taxon>Bacteria</taxon>
        <taxon>Bacillati</taxon>
        <taxon>Cyanobacteriota</taxon>
        <taxon>Cyanophyceae</taxon>
        <taxon>Oscillatoriophycideae</taxon>
        <taxon>Chroococcales</taxon>
        <taxon>Aphanothecaceae</taxon>
        <taxon>Candidatus Atelocyanobacterium</taxon>
        <taxon>Candidatus Atelocyanobacterium thalassae</taxon>
    </lineage>
</organism>
<evidence type="ECO:0000256" key="2">
    <source>
        <dbReference type="HAMAP-Rule" id="MF_01843"/>
    </source>
</evidence>
<dbReference type="InterPro" id="IPR017499">
    <property type="entry name" value="Thf1"/>
</dbReference>
<proteinExistence type="inferred from homology"/>
<dbReference type="NCBIfam" id="TIGR03060">
    <property type="entry name" value="PS_II_psb29"/>
    <property type="match status" value="1"/>
</dbReference>
<evidence type="ECO:0000313" key="4">
    <source>
        <dbReference type="Proteomes" id="UP000028922"/>
    </source>
</evidence>
<dbReference type="eggNOG" id="ENOG502Z86M">
    <property type="taxonomic scope" value="Bacteria"/>
</dbReference>
<dbReference type="PATRIC" id="fig|1527444.3.peg.834"/>
<dbReference type="GO" id="GO:0010207">
    <property type="term" value="P:photosystem II assembly"/>
    <property type="evidence" value="ECO:0007669"/>
    <property type="project" value="InterPro"/>
</dbReference>
<dbReference type="STRING" id="1527444.ucyna2_00880"/>
<gene>
    <name evidence="2" type="primary">thf1</name>
    <name evidence="3" type="ORF">ucyna2_00880</name>
</gene>
<dbReference type="Pfam" id="PF11264">
    <property type="entry name" value="ThylakoidFormat"/>
    <property type="match status" value="1"/>
</dbReference>
<comment type="caution">
    <text evidence="3">The sequence shown here is derived from an EMBL/GenBank/DDBJ whole genome shotgun (WGS) entry which is preliminary data.</text>
</comment>
<comment type="similarity">
    <text evidence="2">Belongs to the THF1 family.</text>
</comment>
<dbReference type="EMBL" id="JPSP01000010">
    <property type="protein sequence ID" value="KFF41256.1"/>
    <property type="molecule type" value="Genomic_DNA"/>
</dbReference>